<dbReference type="eggNOG" id="ENOG502RDNX">
    <property type="taxonomic scope" value="Eukaryota"/>
</dbReference>
<sequence>MASASCMAIHLLGVVILWFAAVINFLVHPLTIRSTAVSTALIGLSGLIVAQELSACRRLTEGSRKRSPHFCRALCFLVASAMTFDRLSTLPCDVQAKGPSHPVTSSKLPVPTPGAMPNITAATGPRTPPPTTQLGSQKSPPAFGTAVYLVRPLAPHCVKIDAVPGQAAGSVAWVNVSVNKTSQMLTYTACAASLAISVVYLISASLCRPGAARNRQDDGASLQPLHLIVRDKGHVGQTKKEPGSDASQPCVIDLHGYDTDYAHAVDFASGCIAHQPIFGQGKGRNKTSGKSARLFTTLSPPDFSRGNFGEAAGLTPRMSSRGSARNALKSNEDRQTAERLHEEKPLAGPAVLCQSVAGDVTGIDDGQTPAHIDVKSYRAVKTAASSSGISSKEDPAAHDSDRCSPSVMEPKAQCSHTESRIDCREPPEATYVTAARPDTADSACTITSDTTRSVLDQRRLSSRPGTGTSAKSTTSCSQVRRRRGLFAALHLQLGSRLSGVSQDASMAGGTYDTQGSLSARTFGNGGQDSPIVDIAPPSPAHCVLLSTPKALTAETPM</sequence>
<protein>
    <recommendedName>
        <fullName evidence="5">Transmembrane protein</fullName>
    </recommendedName>
</protein>
<feature type="region of interest" description="Disordered" evidence="1">
    <location>
        <begin position="306"/>
        <end position="342"/>
    </location>
</feature>
<keyword evidence="2" id="KW-0812">Transmembrane</keyword>
<keyword evidence="2" id="KW-1133">Transmembrane helix</keyword>
<feature type="compositionally biased region" description="Polar residues" evidence="1">
    <location>
        <begin position="463"/>
        <end position="477"/>
    </location>
</feature>
<organism evidence="3 4">
    <name type="scientific">Kalmanozyma brasiliensis (strain GHG001)</name>
    <name type="common">Yeast</name>
    <name type="synonym">Pseudozyma brasiliensis</name>
    <dbReference type="NCBI Taxonomy" id="1365824"/>
    <lineage>
        <taxon>Eukaryota</taxon>
        <taxon>Fungi</taxon>
        <taxon>Dikarya</taxon>
        <taxon>Basidiomycota</taxon>
        <taxon>Ustilaginomycotina</taxon>
        <taxon>Ustilaginomycetes</taxon>
        <taxon>Ustilaginales</taxon>
        <taxon>Ustilaginaceae</taxon>
        <taxon>Kalmanozyma</taxon>
    </lineage>
</organism>
<feature type="compositionally biased region" description="Basic and acidic residues" evidence="1">
    <location>
        <begin position="330"/>
        <end position="342"/>
    </location>
</feature>
<dbReference type="AlphaFoldDB" id="V5ER49"/>
<dbReference type="HOGENOM" id="CLU_436931_0_0_1"/>
<keyword evidence="4" id="KW-1185">Reference proteome</keyword>
<feature type="transmembrane region" description="Helical" evidence="2">
    <location>
        <begin position="7"/>
        <end position="26"/>
    </location>
</feature>
<evidence type="ECO:0000313" key="4">
    <source>
        <dbReference type="Proteomes" id="UP000019377"/>
    </source>
</evidence>
<feature type="region of interest" description="Disordered" evidence="1">
    <location>
        <begin position="117"/>
        <end position="139"/>
    </location>
</feature>
<feature type="region of interest" description="Disordered" evidence="1">
    <location>
        <begin position="456"/>
        <end position="477"/>
    </location>
</feature>
<dbReference type="Proteomes" id="UP000019377">
    <property type="component" value="Unassembled WGS sequence"/>
</dbReference>
<name>V5ER49_KALBG</name>
<proteinExistence type="predicted"/>
<evidence type="ECO:0000313" key="3">
    <source>
        <dbReference type="EMBL" id="EST05423.1"/>
    </source>
</evidence>
<evidence type="ECO:0000256" key="1">
    <source>
        <dbReference type="SAM" id="MobiDB-lite"/>
    </source>
</evidence>
<gene>
    <name evidence="3" type="ORF">PSEUBRA_SCAF5g02301</name>
</gene>
<evidence type="ECO:0008006" key="5">
    <source>
        <dbReference type="Google" id="ProtNLM"/>
    </source>
</evidence>
<feature type="compositionally biased region" description="Basic and acidic residues" evidence="1">
    <location>
        <begin position="391"/>
        <end position="402"/>
    </location>
</feature>
<accession>V5ER49</accession>
<reference evidence="4" key="1">
    <citation type="journal article" date="2013" name="Genome Announc.">
        <title>Draft genome sequence of Pseudozyma brasiliensis sp. nov. strain GHG001, a high producer of endo-1,4-xylanase isolated from an insect pest of sugarcane.</title>
        <authorList>
            <person name="Oliveira J.V.D.C."/>
            <person name="dos Santos R.A.C."/>
            <person name="Borges T.A."/>
            <person name="Riano-Pachon D.M."/>
            <person name="Goldman G.H."/>
        </authorList>
    </citation>
    <scope>NUCLEOTIDE SEQUENCE [LARGE SCALE GENOMIC DNA]</scope>
    <source>
        <strain evidence="4">GHG001</strain>
    </source>
</reference>
<dbReference type="OMA" id="GCIMHYP"/>
<feature type="region of interest" description="Disordered" evidence="1">
    <location>
        <begin position="385"/>
        <end position="421"/>
    </location>
</feature>
<dbReference type="EMBL" id="KI545891">
    <property type="protein sequence ID" value="EST05423.1"/>
    <property type="molecule type" value="Genomic_DNA"/>
</dbReference>
<evidence type="ECO:0000256" key="2">
    <source>
        <dbReference type="SAM" id="Phobius"/>
    </source>
</evidence>
<keyword evidence="2" id="KW-0472">Membrane</keyword>